<dbReference type="HOGENOM" id="CLU_104933_0_0_5"/>
<protein>
    <submittedName>
        <fullName evidence="4">Lipoprotein, SmpA/OmlA family protein</fullName>
    </submittedName>
</protein>
<evidence type="ECO:0000259" key="3">
    <source>
        <dbReference type="Pfam" id="PF04355"/>
    </source>
</evidence>
<dbReference type="InterPro" id="IPR007450">
    <property type="entry name" value="BamE_dom"/>
</dbReference>
<dbReference type="Pfam" id="PF04355">
    <property type="entry name" value="BamE"/>
    <property type="match status" value="1"/>
</dbReference>
<evidence type="ECO:0000256" key="1">
    <source>
        <dbReference type="ARBA" id="ARBA00022729"/>
    </source>
</evidence>
<evidence type="ECO:0000313" key="4">
    <source>
        <dbReference type="EMBL" id="EAQ03443.1"/>
    </source>
</evidence>
<dbReference type="AlphaFoldDB" id="A3TX83"/>
<accession>A3TX83</accession>
<keyword evidence="4" id="KW-0449">Lipoprotein</keyword>
<name>A3TX83_PSEBH</name>
<keyword evidence="1" id="KW-0732">Signal</keyword>
<dbReference type="GO" id="GO:0019867">
    <property type="term" value="C:outer membrane"/>
    <property type="evidence" value="ECO:0007669"/>
    <property type="project" value="InterPro"/>
</dbReference>
<evidence type="ECO:0000313" key="5">
    <source>
        <dbReference type="Proteomes" id="UP000004318"/>
    </source>
</evidence>
<reference evidence="4 5" key="1">
    <citation type="journal article" date="2010" name="J. Bacteriol.">
        <title>Genome sequences of Oceanicola granulosus HTCC2516(T) and Oceanicola batsensis HTCC2597(TDelta).</title>
        <authorList>
            <person name="Thrash J.C."/>
            <person name="Cho J.C."/>
            <person name="Vergin K.L."/>
            <person name="Giovannoni S.J."/>
        </authorList>
    </citation>
    <scope>NUCLEOTIDE SEQUENCE [LARGE SCALE GENOMIC DNA]</scope>
    <source>
        <strain evidence="5">ATCC BAA-863 / DSM 15984 / KCTC 12145 / HTCC2597</strain>
    </source>
</reference>
<dbReference type="Gene3D" id="3.30.1450.10">
    <property type="match status" value="1"/>
</dbReference>
<dbReference type="InterPro" id="IPR037873">
    <property type="entry name" value="BamE-like"/>
</dbReference>
<comment type="caution">
    <text evidence="4">The sequence shown here is derived from an EMBL/GenBank/DDBJ whole genome shotgun (WGS) entry which is preliminary data.</text>
</comment>
<sequence>MGLAGLAMLSLAACVERMRAHGYVPEEEDLQQITVGVDTRDTVAEVLGAPSTSGVTDDSGYFYVRSTFRHLGPTQPKVVEREIVAVTFDDTGTVRNIERYGLEDGRAVVLSRRVTTNDSGGSGILAQLLRNIGNFSAGSFLN</sequence>
<dbReference type="eggNOG" id="COG2913">
    <property type="taxonomic scope" value="Bacteria"/>
</dbReference>
<dbReference type="Proteomes" id="UP000004318">
    <property type="component" value="Unassembled WGS sequence"/>
</dbReference>
<dbReference type="STRING" id="252305.OB2597_02447"/>
<keyword evidence="2" id="KW-0472">Membrane</keyword>
<dbReference type="EMBL" id="AAMO01000004">
    <property type="protein sequence ID" value="EAQ03443.1"/>
    <property type="molecule type" value="Genomic_DNA"/>
</dbReference>
<gene>
    <name evidence="4" type="ORF">OB2597_02447</name>
</gene>
<keyword evidence="5" id="KW-1185">Reference proteome</keyword>
<feature type="domain" description="Outer membrane protein assembly factor BamE" evidence="3">
    <location>
        <begin position="22"/>
        <end position="97"/>
    </location>
</feature>
<organism evidence="4 5">
    <name type="scientific">Pseudooceanicola batsensis (strain ATCC BAA-863 / DSM 15984 / KCTC 12145 / HTCC2597)</name>
    <name type="common">Oceanicola batsensis</name>
    <dbReference type="NCBI Taxonomy" id="252305"/>
    <lineage>
        <taxon>Bacteria</taxon>
        <taxon>Pseudomonadati</taxon>
        <taxon>Pseudomonadota</taxon>
        <taxon>Alphaproteobacteria</taxon>
        <taxon>Rhodobacterales</taxon>
        <taxon>Paracoccaceae</taxon>
        <taxon>Pseudooceanicola</taxon>
    </lineage>
</organism>
<proteinExistence type="predicted"/>
<evidence type="ECO:0000256" key="2">
    <source>
        <dbReference type="ARBA" id="ARBA00023136"/>
    </source>
</evidence>